<dbReference type="AlphaFoldDB" id="A0A382TLS9"/>
<dbReference type="PANTHER" id="PTHR35335:SF1">
    <property type="entry name" value="UPF0716 PROTEIN FXSA"/>
    <property type="match status" value="1"/>
</dbReference>
<dbReference type="NCBIfam" id="NF008528">
    <property type="entry name" value="PRK11463.1-2"/>
    <property type="match status" value="1"/>
</dbReference>
<feature type="non-terminal residue" evidence="2">
    <location>
        <position position="56"/>
    </location>
</feature>
<keyword evidence="1" id="KW-0472">Membrane</keyword>
<sequence length="56" mass="6004">MIFPIFVVVTLAEIYVLVSVGDAIGAWSTILLVIITALIGSTLLKQQGWSIMAKAQ</sequence>
<dbReference type="Pfam" id="PF04186">
    <property type="entry name" value="FxsA"/>
    <property type="match status" value="1"/>
</dbReference>
<gene>
    <name evidence="2" type="ORF">METZ01_LOCUS375242</name>
</gene>
<keyword evidence="1" id="KW-0812">Transmembrane</keyword>
<dbReference type="InterPro" id="IPR007313">
    <property type="entry name" value="FxsA"/>
</dbReference>
<evidence type="ECO:0000313" key="2">
    <source>
        <dbReference type="EMBL" id="SVD22388.1"/>
    </source>
</evidence>
<proteinExistence type="predicted"/>
<protein>
    <submittedName>
        <fullName evidence="2">Uncharacterized protein</fullName>
    </submittedName>
</protein>
<feature type="transmembrane region" description="Helical" evidence="1">
    <location>
        <begin position="24"/>
        <end position="44"/>
    </location>
</feature>
<name>A0A382TLS9_9ZZZZ</name>
<evidence type="ECO:0000256" key="1">
    <source>
        <dbReference type="SAM" id="Phobius"/>
    </source>
</evidence>
<dbReference type="GO" id="GO:0016020">
    <property type="term" value="C:membrane"/>
    <property type="evidence" value="ECO:0007669"/>
    <property type="project" value="InterPro"/>
</dbReference>
<dbReference type="EMBL" id="UINC01137194">
    <property type="protein sequence ID" value="SVD22388.1"/>
    <property type="molecule type" value="Genomic_DNA"/>
</dbReference>
<dbReference type="PANTHER" id="PTHR35335">
    <property type="entry name" value="UPF0716 PROTEIN FXSA"/>
    <property type="match status" value="1"/>
</dbReference>
<keyword evidence="1" id="KW-1133">Transmembrane helix</keyword>
<accession>A0A382TLS9</accession>
<reference evidence="2" key="1">
    <citation type="submission" date="2018-05" db="EMBL/GenBank/DDBJ databases">
        <authorList>
            <person name="Lanie J.A."/>
            <person name="Ng W.-L."/>
            <person name="Kazmierczak K.M."/>
            <person name="Andrzejewski T.M."/>
            <person name="Davidsen T.M."/>
            <person name="Wayne K.J."/>
            <person name="Tettelin H."/>
            <person name="Glass J.I."/>
            <person name="Rusch D."/>
            <person name="Podicherti R."/>
            <person name="Tsui H.-C.T."/>
            <person name="Winkler M.E."/>
        </authorList>
    </citation>
    <scope>NUCLEOTIDE SEQUENCE</scope>
</reference>
<organism evidence="2">
    <name type="scientific">marine metagenome</name>
    <dbReference type="NCBI Taxonomy" id="408172"/>
    <lineage>
        <taxon>unclassified sequences</taxon>
        <taxon>metagenomes</taxon>
        <taxon>ecological metagenomes</taxon>
    </lineage>
</organism>